<proteinExistence type="predicted"/>
<protein>
    <submittedName>
        <fullName evidence="1">Uncharacterized protein</fullName>
    </submittedName>
</protein>
<evidence type="ECO:0000313" key="2">
    <source>
        <dbReference type="Proteomes" id="UP000539313"/>
    </source>
</evidence>
<keyword evidence="2" id="KW-1185">Reference proteome</keyword>
<dbReference type="Proteomes" id="UP000539313">
    <property type="component" value="Unassembled WGS sequence"/>
</dbReference>
<sequence>MTTVCIGPEMRPDEQGRLRISLAGAPAEQAWPYPCAPAASPLRIDPALGLWAPPPPRLAVVTASGSSGTVNSVVPSAFTIVETAAITITNPSACYPATVLQFVHVDVDLNLPPNGDATAAARVDTNEFLRVTNAAPAGGTNMQNHWEFVEPSFQVAVIPAGGSANFSHPIELGGGTGGARWTRAAWTIKAVVLAGLT</sequence>
<comment type="caution">
    <text evidence="1">The sequence shown here is derived from an EMBL/GenBank/DDBJ whole genome shotgun (WGS) entry which is preliminary data.</text>
</comment>
<evidence type="ECO:0000313" key="1">
    <source>
        <dbReference type="EMBL" id="MBA9005907.1"/>
    </source>
</evidence>
<accession>A0A7W3N1S0</accession>
<reference evidence="1 2" key="1">
    <citation type="submission" date="2020-08" db="EMBL/GenBank/DDBJ databases">
        <title>Sequencing the genomes of 1000 actinobacteria strains.</title>
        <authorList>
            <person name="Klenk H.-P."/>
        </authorList>
    </citation>
    <scope>NUCLEOTIDE SEQUENCE [LARGE SCALE GENOMIC DNA]</scope>
    <source>
        <strain evidence="1 2">DSM 45823</strain>
    </source>
</reference>
<organism evidence="1 2">
    <name type="scientific">Thermomonospora cellulosilytica</name>
    <dbReference type="NCBI Taxonomy" id="1411118"/>
    <lineage>
        <taxon>Bacteria</taxon>
        <taxon>Bacillati</taxon>
        <taxon>Actinomycetota</taxon>
        <taxon>Actinomycetes</taxon>
        <taxon>Streptosporangiales</taxon>
        <taxon>Thermomonosporaceae</taxon>
        <taxon>Thermomonospora</taxon>
    </lineage>
</organism>
<dbReference type="RefSeq" id="WP_182706962.1">
    <property type="nucleotide sequence ID" value="NZ_JACJII010000001.1"/>
</dbReference>
<name>A0A7W3N1S0_9ACTN</name>
<dbReference type="EMBL" id="JACJII010000001">
    <property type="protein sequence ID" value="MBA9005907.1"/>
    <property type="molecule type" value="Genomic_DNA"/>
</dbReference>
<dbReference type="AlphaFoldDB" id="A0A7W3N1S0"/>
<gene>
    <name evidence="1" type="ORF">HNR21_004789</name>
</gene>